<dbReference type="InterPro" id="IPR000523">
    <property type="entry name" value="Mg_chelatse_chII-like_cat_dom"/>
</dbReference>
<dbReference type="SMART" id="SM00382">
    <property type="entry name" value="AAA"/>
    <property type="match status" value="1"/>
</dbReference>
<evidence type="ECO:0000313" key="5">
    <source>
        <dbReference type="EMBL" id="MFD2841125.1"/>
    </source>
</evidence>
<comment type="similarity">
    <text evidence="1">Belongs to the Mg-chelatase subunits D/I family. ComM subfamily.</text>
</comment>
<name>A0ABW5XGM3_9MICO</name>
<keyword evidence="3" id="KW-0067">ATP-binding</keyword>
<dbReference type="InterPro" id="IPR045006">
    <property type="entry name" value="CHLI-like"/>
</dbReference>
<evidence type="ECO:0000313" key="6">
    <source>
        <dbReference type="Proteomes" id="UP001597391"/>
    </source>
</evidence>
<dbReference type="Pfam" id="PF01078">
    <property type="entry name" value="Mg_chelatase"/>
    <property type="match status" value="1"/>
</dbReference>
<organism evidence="5 6">
    <name type="scientific">Populibacterium corticicola</name>
    <dbReference type="NCBI Taxonomy" id="1812826"/>
    <lineage>
        <taxon>Bacteria</taxon>
        <taxon>Bacillati</taxon>
        <taxon>Actinomycetota</taxon>
        <taxon>Actinomycetes</taxon>
        <taxon>Micrococcales</taxon>
        <taxon>Jonesiaceae</taxon>
        <taxon>Populibacterium</taxon>
    </lineage>
</organism>
<keyword evidence="2" id="KW-0547">Nucleotide-binding</keyword>
<evidence type="ECO:0000256" key="1">
    <source>
        <dbReference type="ARBA" id="ARBA00006354"/>
    </source>
</evidence>
<dbReference type="InterPro" id="IPR025158">
    <property type="entry name" value="Mg_chelat-rel_C"/>
</dbReference>
<dbReference type="Pfam" id="PF13541">
    <property type="entry name" value="ChlI"/>
    <property type="match status" value="1"/>
</dbReference>
<dbReference type="Pfam" id="PF13335">
    <property type="entry name" value="Mg_chelatase_C"/>
    <property type="match status" value="1"/>
</dbReference>
<dbReference type="EMBL" id="JBHUOP010000004">
    <property type="protein sequence ID" value="MFD2841125.1"/>
    <property type="molecule type" value="Genomic_DNA"/>
</dbReference>
<dbReference type="Gene3D" id="3.30.230.10">
    <property type="match status" value="1"/>
</dbReference>
<dbReference type="Proteomes" id="UP001597391">
    <property type="component" value="Unassembled WGS sequence"/>
</dbReference>
<dbReference type="InterPro" id="IPR003593">
    <property type="entry name" value="AAA+_ATPase"/>
</dbReference>
<dbReference type="InterPro" id="IPR014721">
    <property type="entry name" value="Ribsml_uS5_D2-typ_fold_subgr"/>
</dbReference>
<dbReference type="Gene3D" id="3.40.50.300">
    <property type="entry name" value="P-loop containing nucleotide triphosphate hydrolases"/>
    <property type="match status" value="1"/>
</dbReference>
<feature type="domain" description="MCM C-terminal AAA(+) ATPase" evidence="4">
    <location>
        <begin position="294"/>
        <end position="356"/>
    </location>
</feature>
<dbReference type="InterPro" id="IPR027417">
    <property type="entry name" value="P-loop_NTPase"/>
</dbReference>
<accession>A0ABW5XGM3</accession>
<dbReference type="SUPFAM" id="SSF54211">
    <property type="entry name" value="Ribosomal protein S5 domain 2-like"/>
    <property type="match status" value="1"/>
</dbReference>
<gene>
    <name evidence="5" type="ORF">ACFSYH_11190</name>
</gene>
<dbReference type="PRINTS" id="PR01657">
    <property type="entry name" value="MCMFAMILY"/>
</dbReference>
<protein>
    <submittedName>
        <fullName evidence="5">YifB family Mg chelatase-like AAA ATPase</fullName>
    </submittedName>
</protein>
<dbReference type="InterPro" id="IPR020568">
    <property type="entry name" value="Ribosomal_Su5_D2-typ_SF"/>
</dbReference>
<evidence type="ECO:0000259" key="4">
    <source>
        <dbReference type="PROSITE" id="PS50051"/>
    </source>
</evidence>
<dbReference type="PANTHER" id="PTHR32039:SF7">
    <property type="entry name" value="COMPETENCE PROTEIN COMM"/>
    <property type="match status" value="1"/>
</dbReference>
<comment type="caution">
    <text evidence="5">The sequence shown here is derived from an EMBL/GenBank/DDBJ whole genome shotgun (WGS) entry which is preliminary data.</text>
</comment>
<dbReference type="PANTHER" id="PTHR32039">
    <property type="entry name" value="MAGNESIUM-CHELATASE SUBUNIT CHLI"/>
    <property type="match status" value="1"/>
</dbReference>
<dbReference type="InterPro" id="IPR004482">
    <property type="entry name" value="Mg_chelat-rel"/>
</dbReference>
<proteinExistence type="inferred from homology"/>
<sequence>MGLGQSSSIALVGLQGYQVAIESHLTSALPNFTIVGLPDASLNEARDRVRAAIATTGFDFPARKVTINLAPASLPKSGPSFDVAIALAVLDSAGVLPNRVDAATVFLGELGLDGRVHEVLGVLPAVAAARATGFKRAVVPVGNRREAELIGDIEVIGIEHLAQAAALCGAEVPVPQLMSRSGARTTPGSTLPAASGDMREVLGQQTAKFALELAAAGGHNVFMVGPPGTGKTMLASRLPTILPELTSSEALEVASIHSVGGLFDPAGGLSTTPPFESPHHTATGAAIIGGGSGRVKPGAISRAHRGVLFLDEAPEFSARVLQTLRQPLESGAVAISRASGTATFPARFQLVAAANPCPCGNAHGDGRNCVCTALHKRRYMQRLSGPLMDRIDIQIQVLQLVPGAASTRESESSAVIRARVQAARAAAAHRLRDTGWNTNREVPGSWIRGVLGSHNPCLTFVNKAVEKGTLTMRGADRVLRVAWTLADLSGRTTPTVDDVHQALTMRVLSGVSL</sequence>
<reference evidence="6" key="1">
    <citation type="journal article" date="2019" name="Int. J. Syst. Evol. Microbiol.">
        <title>The Global Catalogue of Microorganisms (GCM) 10K type strain sequencing project: providing services to taxonomists for standard genome sequencing and annotation.</title>
        <authorList>
            <consortium name="The Broad Institute Genomics Platform"/>
            <consortium name="The Broad Institute Genome Sequencing Center for Infectious Disease"/>
            <person name="Wu L."/>
            <person name="Ma J."/>
        </authorList>
    </citation>
    <scope>NUCLEOTIDE SEQUENCE [LARGE SCALE GENOMIC DNA]</scope>
    <source>
        <strain evidence="6">KCTC 33576</strain>
    </source>
</reference>
<dbReference type="NCBIfam" id="TIGR00368">
    <property type="entry name" value="YifB family Mg chelatase-like AAA ATPase"/>
    <property type="match status" value="1"/>
</dbReference>
<dbReference type="InterPro" id="IPR001208">
    <property type="entry name" value="MCM_dom"/>
</dbReference>
<keyword evidence="6" id="KW-1185">Reference proteome</keyword>
<evidence type="ECO:0000256" key="3">
    <source>
        <dbReference type="ARBA" id="ARBA00022840"/>
    </source>
</evidence>
<dbReference type="SUPFAM" id="SSF52540">
    <property type="entry name" value="P-loop containing nucleoside triphosphate hydrolases"/>
    <property type="match status" value="1"/>
</dbReference>
<dbReference type="RefSeq" id="WP_377467194.1">
    <property type="nucleotide sequence ID" value="NZ_JBHUOP010000004.1"/>
</dbReference>
<evidence type="ECO:0000256" key="2">
    <source>
        <dbReference type="ARBA" id="ARBA00022741"/>
    </source>
</evidence>
<dbReference type="PROSITE" id="PS50051">
    <property type="entry name" value="MCM_2"/>
    <property type="match status" value="1"/>
</dbReference>